<keyword evidence="3" id="KW-1185">Reference proteome</keyword>
<sequence>MGPKRIDMKISVNAVSASIDVPTFNNVVKKANKLPVHVSRKQINKSKSPTSSVKVAAENIISSDPFGDSEEVFEHNLLQSKDKRELKRSRRPNSSNYIQKRFLYDVPEPPKRIRKRVAFVSKLHGSSDKCRIRSPIGQPVDLVASNLFNKRRQSQITDDTAIVTNKSKSKARVSHCFGGFYGKLPHRIDASLDEDLNGDVKNWAPDRYEEFQQPSPHSDLPKEEDSIFHLDTRVVNLIPGSRGSNMRHRLQATRFGHKPISMQISNEYEGIFIPIWNFYLIIIQYLVLYYFQFGLIVL</sequence>
<proteinExistence type="predicted"/>
<dbReference type="OrthoDB" id="6260162at2759"/>
<evidence type="ECO:0000313" key="2">
    <source>
        <dbReference type="EMBL" id="VEL21246.1"/>
    </source>
</evidence>
<gene>
    <name evidence="2" type="ORF">PXEA_LOCUS14686</name>
</gene>
<keyword evidence="1" id="KW-0812">Transmembrane</keyword>
<accession>A0A3S5BEG5</accession>
<name>A0A3S5BEG5_9PLAT</name>
<evidence type="ECO:0000313" key="3">
    <source>
        <dbReference type="Proteomes" id="UP000784294"/>
    </source>
</evidence>
<feature type="transmembrane region" description="Helical" evidence="1">
    <location>
        <begin position="271"/>
        <end position="291"/>
    </location>
</feature>
<keyword evidence="1" id="KW-0472">Membrane</keyword>
<protein>
    <submittedName>
        <fullName evidence="2">Uncharacterized protein</fullName>
    </submittedName>
</protein>
<comment type="caution">
    <text evidence="2">The sequence shown here is derived from an EMBL/GenBank/DDBJ whole genome shotgun (WGS) entry which is preliminary data.</text>
</comment>
<reference evidence="2" key="1">
    <citation type="submission" date="2018-11" db="EMBL/GenBank/DDBJ databases">
        <authorList>
            <consortium name="Pathogen Informatics"/>
        </authorList>
    </citation>
    <scope>NUCLEOTIDE SEQUENCE</scope>
</reference>
<organism evidence="2 3">
    <name type="scientific">Protopolystoma xenopodis</name>
    <dbReference type="NCBI Taxonomy" id="117903"/>
    <lineage>
        <taxon>Eukaryota</taxon>
        <taxon>Metazoa</taxon>
        <taxon>Spiralia</taxon>
        <taxon>Lophotrochozoa</taxon>
        <taxon>Platyhelminthes</taxon>
        <taxon>Monogenea</taxon>
        <taxon>Polyopisthocotylea</taxon>
        <taxon>Polystomatidea</taxon>
        <taxon>Polystomatidae</taxon>
        <taxon>Protopolystoma</taxon>
    </lineage>
</organism>
<keyword evidence="1" id="KW-1133">Transmembrane helix</keyword>
<evidence type="ECO:0000256" key="1">
    <source>
        <dbReference type="SAM" id="Phobius"/>
    </source>
</evidence>
<dbReference type="AlphaFoldDB" id="A0A3S5BEG5"/>
<dbReference type="EMBL" id="CAAALY010050357">
    <property type="protein sequence ID" value="VEL21246.1"/>
    <property type="molecule type" value="Genomic_DNA"/>
</dbReference>
<dbReference type="Proteomes" id="UP000784294">
    <property type="component" value="Unassembled WGS sequence"/>
</dbReference>